<comment type="cofactor">
    <cofactor evidence="15">
        <name>thiamine diphosphate</name>
        <dbReference type="ChEBI" id="CHEBI:58937"/>
    </cofactor>
    <text evidence="15">Binds 1 thiamine pyrophosphate per subunit. During the reaction, the substrate forms a covalent intermediate with the cofactor.</text>
</comment>
<dbReference type="EMBL" id="JAHDYR010000066">
    <property type="protein sequence ID" value="KAG9390116.1"/>
    <property type="molecule type" value="Genomic_DNA"/>
</dbReference>
<feature type="binding site" evidence="15">
    <location>
        <position position="435"/>
    </location>
    <ligand>
        <name>thiamine diphosphate</name>
        <dbReference type="ChEBI" id="CHEBI:58937"/>
    </ligand>
</feature>
<comment type="subunit">
    <text evidence="5 18">Homodimer.</text>
</comment>
<feature type="binding site" evidence="14">
    <location>
        <position position="459"/>
    </location>
    <ligand>
        <name>substrate</name>
    </ligand>
</feature>
<evidence type="ECO:0000256" key="15">
    <source>
        <dbReference type="PIRSR" id="PIRSR605478-3"/>
    </source>
</evidence>
<keyword evidence="11 15" id="KW-0786">Thiamine pyrophosphate</keyword>
<comment type="caution">
    <text evidence="20">The sequence shown here is derived from an EMBL/GenBank/DDBJ whole genome shotgun (WGS) entry which is preliminary data.</text>
</comment>
<evidence type="ECO:0000313" key="21">
    <source>
        <dbReference type="Proteomes" id="UP000717585"/>
    </source>
</evidence>
<feature type="site" description="Important for catalytic activity" evidence="17">
    <location>
        <position position="261"/>
    </location>
</feature>
<dbReference type="CDD" id="cd02012">
    <property type="entry name" value="TPP_TK"/>
    <property type="match status" value="1"/>
</dbReference>
<keyword evidence="9 18" id="KW-0106">Calcium</keyword>
<dbReference type="InterPro" id="IPR029061">
    <property type="entry name" value="THDP-binding"/>
</dbReference>
<comment type="cofactor">
    <cofactor evidence="3">
        <name>Co(2+)</name>
        <dbReference type="ChEBI" id="CHEBI:48828"/>
    </cofactor>
</comment>
<comment type="cofactor">
    <cofactor evidence="2">
        <name>Mn(2+)</name>
        <dbReference type="ChEBI" id="CHEBI:29035"/>
    </cofactor>
</comment>
<dbReference type="NCBIfam" id="TIGR00232">
    <property type="entry name" value="tktlase_bact"/>
    <property type="match status" value="1"/>
</dbReference>
<dbReference type="Pfam" id="PF02779">
    <property type="entry name" value="Transket_pyr"/>
    <property type="match status" value="1"/>
</dbReference>
<evidence type="ECO:0000256" key="17">
    <source>
        <dbReference type="PIRSR" id="PIRSR605478-5"/>
    </source>
</evidence>
<protein>
    <recommendedName>
        <fullName evidence="6 18">Transketolase</fullName>
        <ecNumber evidence="6 18">2.2.1.1</ecNumber>
    </recommendedName>
</protein>
<evidence type="ECO:0000256" key="10">
    <source>
        <dbReference type="ARBA" id="ARBA00022842"/>
    </source>
</evidence>
<evidence type="ECO:0000256" key="9">
    <source>
        <dbReference type="ARBA" id="ARBA00022837"/>
    </source>
</evidence>
<dbReference type="OrthoDB" id="10267175at2759"/>
<evidence type="ECO:0000256" key="14">
    <source>
        <dbReference type="PIRSR" id="PIRSR605478-2"/>
    </source>
</evidence>
<evidence type="ECO:0000256" key="16">
    <source>
        <dbReference type="PIRSR" id="PIRSR605478-4"/>
    </source>
</evidence>
<evidence type="ECO:0000256" key="7">
    <source>
        <dbReference type="ARBA" id="ARBA00022679"/>
    </source>
</evidence>
<dbReference type="GO" id="GO:0046872">
    <property type="term" value="F:metal ion binding"/>
    <property type="evidence" value="ECO:0007669"/>
    <property type="project" value="UniProtKB-KW"/>
</dbReference>
<dbReference type="EC" id="2.2.1.1" evidence="6 18"/>
<feature type="binding site" evidence="15">
    <location>
        <position position="185"/>
    </location>
    <ligand>
        <name>thiamine diphosphate</name>
        <dbReference type="ChEBI" id="CHEBI:58937"/>
    </ligand>
</feature>
<feature type="binding site" evidence="14">
    <location>
        <position position="471"/>
    </location>
    <ligand>
        <name>substrate</name>
    </ligand>
</feature>
<accession>A0A8J6DZ92</accession>
<organism evidence="20 21">
    <name type="scientific">Carpediemonas membranifera</name>
    <dbReference type="NCBI Taxonomy" id="201153"/>
    <lineage>
        <taxon>Eukaryota</taxon>
        <taxon>Metamonada</taxon>
        <taxon>Carpediemonas-like organisms</taxon>
        <taxon>Carpediemonas</taxon>
    </lineage>
</organism>
<dbReference type="PROSITE" id="PS00801">
    <property type="entry name" value="TRANSKETOLASE_1"/>
    <property type="match status" value="1"/>
</dbReference>
<feature type="binding site" evidence="16">
    <location>
        <position position="155"/>
    </location>
    <ligand>
        <name>Mg(2+)</name>
        <dbReference type="ChEBI" id="CHEBI:18420"/>
    </ligand>
</feature>
<comment type="function">
    <text evidence="18">Catalyzes the transfer of a two-carbon ketol group from a ketose donor to an aldose acceptor, via a covalent intermediate with the cofactor thiamine pyrophosphate.</text>
</comment>
<feature type="binding site" evidence="15">
    <location>
        <position position="156"/>
    </location>
    <ligand>
        <name>thiamine diphosphate</name>
        <dbReference type="ChEBI" id="CHEBI:58937"/>
    </ligand>
</feature>
<feature type="binding site" evidence="16">
    <location>
        <position position="185"/>
    </location>
    <ligand>
        <name>Mg(2+)</name>
        <dbReference type="ChEBI" id="CHEBI:18420"/>
    </ligand>
</feature>
<evidence type="ECO:0000259" key="19">
    <source>
        <dbReference type="SMART" id="SM00861"/>
    </source>
</evidence>
<dbReference type="InterPro" id="IPR009014">
    <property type="entry name" value="Transketo_C/PFOR_II"/>
</dbReference>
<dbReference type="GO" id="GO:0005829">
    <property type="term" value="C:cytosol"/>
    <property type="evidence" value="ECO:0007669"/>
    <property type="project" value="TreeGrafter"/>
</dbReference>
<dbReference type="FunFam" id="3.40.50.970:FF:000004">
    <property type="entry name" value="Transketolase"/>
    <property type="match status" value="1"/>
</dbReference>
<evidence type="ECO:0000256" key="8">
    <source>
        <dbReference type="ARBA" id="ARBA00022723"/>
    </source>
</evidence>
<dbReference type="Pfam" id="PF00456">
    <property type="entry name" value="Transketolase_N"/>
    <property type="match status" value="1"/>
</dbReference>
<feature type="binding site" evidence="14">
    <location>
        <position position="261"/>
    </location>
    <ligand>
        <name>substrate</name>
    </ligand>
</feature>
<feature type="binding site" evidence="16">
    <location>
        <position position="187"/>
    </location>
    <ligand>
        <name>Mg(2+)</name>
        <dbReference type="ChEBI" id="CHEBI:18420"/>
    </ligand>
</feature>
<evidence type="ECO:0000256" key="6">
    <source>
        <dbReference type="ARBA" id="ARBA00013152"/>
    </source>
</evidence>
<dbReference type="Pfam" id="PF22613">
    <property type="entry name" value="Transketolase_C_1"/>
    <property type="match status" value="1"/>
</dbReference>
<feature type="binding site" evidence="15">
    <location>
        <position position="67"/>
    </location>
    <ligand>
        <name>thiamine diphosphate</name>
        <dbReference type="ChEBI" id="CHEBI:58937"/>
    </ligand>
</feature>
<feature type="domain" description="Transketolase-like pyrimidine-binding" evidence="19">
    <location>
        <begin position="351"/>
        <end position="522"/>
    </location>
</feature>
<feature type="binding site" evidence="15">
    <location>
        <begin position="114"/>
        <end position="116"/>
    </location>
    <ligand>
        <name>thiamine diphosphate</name>
        <dbReference type="ChEBI" id="CHEBI:58937"/>
    </ligand>
</feature>
<dbReference type="GO" id="GO:0004802">
    <property type="term" value="F:transketolase activity"/>
    <property type="evidence" value="ECO:0007669"/>
    <property type="project" value="UniProtKB-EC"/>
</dbReference>
<feature type="binding site" evidence="14">
    <location>
        <position position="354"/>
    </location>
    <ligand>
        <name>substrate</name>
    </ligand>
</feature>
<keyword evidence="10 16" id="KW-0460">Magnesium</keyword>
<feature type="binding site" evidence="14">
    <location>
        <position position="467"/>
    </location>
    <ligand>
        <name>substrate</name>
    </ligand>
</feature>
<keyword evidence="7 18" id="KW-0808">Transferase</keyword>
<proteinExistence type="inferred from homology"/>
<evidence type="ECO:0000256" key="3">
    <source>
        <dbReference type="ARBA" id="ARBA00001941"/>
    </source>
</evidence>
<evidence type="ECO:0000256" key="12">
    <source>
        <dbReference type="ARBA" id="ARBA00049473"/>
    </source>
</evidence>
<comment type="catalytic activity">
    <reaction evidence="12 18">
        <text>D-sedoheptulose 7-phosphate + D-glyceraldehyde 3-phosphate = aldehydo-D-ribose 5-phosphate + D-xylulose 5-phosphate</text>
        <dbReference type="Rhea" id="RHEA:10508"/>
        <dbReference type="ChEBI" id="CHEBI:57483"/>
        <dbReference type="ChEBI" id="CHEBI:57737"/>
        <dbReference type="ChEBI" id="CHEBI:58273"/>
        <dbReference type="ChEBI" id="CHEBI:59776"/>
        <dbReference type="EC" id="2.2.1.1"/>
    </reaction>
</comment>
<dbReference type="SUPFAM" id="SSF52518">
    <property type="entry name" value="Thiamin diphosphate-binding fold (THDP-binding)"/>
    <property type="match status" value="2"/>
</dbReference>
<dbReference type="PROSITE" id="PS00802">
    <property type="entry name" value="TRANSKETOLASE_2"/>
    <property type="match status" value="1"/>
</dbReference>
<dbReference type="CDD" id="cd07033">
    <property type="entry name" value="TPP_PYR_DXS_TK_like"/>
    <property type="match status" value="1"/>
</dbReference>
<dbReference type="InterPro" id="IPR049557">
    <property type="entry name" value="Transketolase_CS"/>
</dbReference>
<comment type="cofactor">
    <cofactor evidence="18">
        <name>Mg(2+)</name>
        <dbReference type="ChEBI" id="CHEBI:18420"/>
    </cofactor>
    <cofactor evidence="18">
        <name>Ca(2+)</name>
        <dbReference type="ChEBI" id="CHEBI:29108"/>
    </cofactor>
    <cofactor evidence="18">
        <name>Mn(2+)</name>
        <dbReference type="ChEBI" id="CHEBI:29035"/>
    </cofactor>
    <cofactor evidence="18">
        <name>Co(2+)</name>
        <dbReference type="ChEBI" id="CHEBI:48828"/>
    </cofactor>
    <text evidence="18">Binds 1 Mg(2+) ion per subunit. Can also utilize other divalent metal cations, such as Ca(2+), Mn(2+) and Co(2+).</text>
</comment>
<feature type="binding site" evidence="15">
    <location>
        <position position="261"/>
    </location>
    <ligand>
        <name>thiamine diphosphate</name>
        <dbReference type="ChEBI" id="CHEBI:58937"/>
    </ligand>
</feature>
<dbReference type="InterPro" id="IPR020826">
    <property type="entry name" value="Transketolase_BS"/>
</dbReference>
<evidence type="ECO:0000313" key="20">
    <source>
        <dbReference type="EMBL" id="KAG9390116.1"/>
    </source>
</evidence>
<sequence>MKSSFSRAVDTVRVVAAETVQKANSGHPGAPMGCAPIATALYANVMNYCPKGHKWINRDRFVLSNGHASALLYTMLHNIGILSVEDLQGFRQLNSRTPGHPEFGHTPGVEVTTGPLGQGLSNAVGMAIAAKHAGAEFNRPGFDVINPTIYVLAGDGCLMEGVTNEASSIAGHMKLDNLVVLYDDNHITIDGSTDVAFTEDAAKRYEALGWHVIVVENGDDSEATDVLAAIEQAKTIDRPVLIKVRTTIGIYSAKAGTSKVHGSPIGAEDCARVRKELGIEGEAFETPADVKQFWADVVESKRAGHKAWGEMLERYAVEFPELHADLARRIKGEAPAELDAALKAVALGDAKATRQANNAILNVVNGVTPEVVGGSADLCASNLTTLKKNGEYMVAGDFSGRSIPFGVREHAMAALTNGISAFGLHWPFCATFMVFSGYMLGAMRVSAISGHRVVYVLTHDSIGVGEDGPTHQPVETLGQLRAIPNLSVWRPADERETAAAYAVAATRAGPLALALSRQGVPALCPDVELAMKGGYVLMEEANPQLILVASGTETSLAHDAAEAMIAKGIRVRVVSMPSVDAFNAQPTEYQEEVLPRRTGGVPIVSVEAASAMGMAGVSHAHIGVEEFGRSAPASQVYKVFGLTPEGVSERAAKFVGRTVGPILFE</sequence>
<feature type="binding site" evidence="14">
    <location>
        <position position="517"/>
    </location>
    <ligand>
        <name>substrate</name>
    </ligand>
</feature>
<dbReference type="InterPro" id="IPR033247">
    <property type="entry name" value="Transketolase_fam"/>
</dbReference>
<evidence type="ECO:0000256" key="5">
    <source>
        <dbReference type="ARBA" id="ARBA00011738"/>
    </source>
</evidence>
<dbReference type="InterPro" id="IPR005478">
    <property type="entry name" value="Transketolase_bac-like"/>
</dbReference>
<feature type="site" description="Important for catalytic activity" evidence="17">
    <location>
        <position position="27"/>
    </location>
</feature>
<keyword evidence="21" id="KW-1185">Reference proteome</keyword>
<evidence type="ECO:0000256" key="13">
    <source>
        <dbReference type="PIRSR" id="PIRSR605478-1"/>
    </source>
</evidence>
<dbReference type="InterPro" id="IPR005475">
    <property type="entry name" value="Transketolase-like_Pyr-bd"/>
</dbReference>
<reference evidence="20" key="1">
    <citation type="submission" date="2021-05" db="EMBL/GenBank/DDBJ databases">
        <title>A free-living protist that lacks canonical eukaryotic 1 DNA replication and segregation systems.</title>
        <authorList>
            <person name="Salas-Leiva D.E."/>
            <person name="Tromer E.C."/>
            <person name="Curtis B.A."/>
            <person name="Jerlstrom-Hultqvist J."/>
            <person name="Kolisko M."/>
            <person name="Yi Z."/>
            <person name="Salas-Leiva J.S."/>
            <person name="Gallot-Lavallee L."/>
            <person name="Kops G.J.P.L."/>
            <person name="Archibald J.M."/>
            <person name="Simpson A.G.B."/>
            <person name="Roger A.J."/>
        </authorList>
    </citation>
    <scope>NUCLEOTIDE SEQUENCE</scope>
    <source>
        <strain evidence="20">BICM</strain>
    </source>
</reference>
<comment type="similarity">
    <text evidence="4 18">Belongs to the transketolase family.</text>
</comment>
<dbReference type="FunFam" id="3.40.50.970:FF:000045">
    <property type="entry name" value="Transketolase"/>
    <property type="match status" value="1"/>
</dbReference>
<evidence type="ECO:0000256" key="18">
    <source>
        <dbReference type="RuleBase" id="RU004996"/>
    </source>
</evidence>
<dbReference type="Gene3D" id="3.40.50.970">
    <property type="match status" value="2"/>
</dbReference>
<keyword evidence="8 16" id="KW-0479">Metal-binding</keyword>
<dbReference type="InterPro" id="IPR055152">
    <property type="entry name" value="Transketolase-like_C_2"/>
</dbReference>
<evidence type="ECO:0000256" key="2">
    <source>
        <dbReference type="ARBA" id="ARBA00001936"/>
    </source>
</evidence>
<feature type="active site" description="Proton donor" evidence="13">
    <location>
        <position position="409"/>
    </location>
</feature>
<dbReference type="AlphaFoldDB" id="A0A8J6DZ92"/>
<dbReference type="GO" id="GO:0006098">
    <property type="term" value="P:pentose-phosphate shunt"/>
    <property type="evidence" value="ECO:0007669"/>
    <property type="project" value="TreeGrafter"/>
</dbReference>
<dbReference type="PANTHER" id="PTHR43522:SF2">
    <property type="entry name" value="TRANSKETOLASE 1-RELATED"/>
    <property type="match status" value="1"/>
</dbReference>
<evidence type="ECO:0000256" key="4">
    <source>
        <dbReference type="ARBA" id="ARBA00007131"/>
    </source>
</evidence>
<dbReference type="Proteomes" id="UP000717585">
    <property type="component" value="Unassembled WGS sequence"/>
</dbReference>
<feature type="binding site" evidence="14">
    <location>
        <position position="381"/>
    </location>
    <ligand>
        <name>substrate</name>
    </ligand>
</feature>
<gene>
    <name evidence="20" type="ORF">J8273_8154</name>
</gene>
<evidence type="ECO:0000256" key="1">
    <source>
        <dbReference type="ARBA" id="ARBA00001913"/>
    </source>
</evidence>
<dbReference type="PANTHER" id="PTHR43522">
    <property type="entry name" value="TRANSKETOLASE"/>
    <property type="match status" value="1"/>
</dbReference>
<comment type="cofactor">
    <cofactor evidence="16">
        <name>Mg(2+)</name>
        <dbReference type="ChEBI" id="CHEBI:18420"/>
    </cofactor>
    <text evidence="16">Binds 1 Mg(2+) ion per subunit. Can also utilize other divalent metal cations, such as Ca(2+), Mn(2+) and Co(2+).</text>
</comment>
<dbReference type="InterPro" id="IPR005474">
    <property type="entry name" value="Transketolase_N"/>
</dbReference>
<comment type="cofactor">
    <cofactor evidence="1">
        <name>Ca(2+)</name>
        <dbReference type="ChEBI" id="CHEBI:29108"/>
    </cofactor>
</comment>
<evidence type="ECO:0000256" key="11">
    <source>
        <dbReference type="ARBA" id="ARBA00023052"/>
    </source>
</evidence>
<feature type="binding site" evidence="14">
    <location>
        <position position="27"/>
    </location>
    <ligand>
        <name>substrate</name>
    </ligand>
</feature>
<dbReference type="Gene3D" id="3.40.50.920">
    <property type="match status" value="1"/>
</dbReference>
<dbReference type="SUPFAM" id="SSF52922">
    <property type="entry name" value="TK C-terminal domain-like"/>
    <property type="match status" value="1"/>
</dbReference>
<name>A0A8J6DZ92_9EUKA</name>
<dbReference type="SMART" id="SM00861">
    <property type="entry name" value="Transket_pyr"/>
    <property type="match status" value="1"/>
</dbReference>